<proteinExistence type="inferred from homology"/>
<keyword evidence="12 22" id="KW-0560">Oxidoreductase</keyword>
<evidence type="ECO:0000256" key="19">
    <source>
        <dbReference type="ARBA" id="ARBA00039984"/>
    </source>
</evidence>
<dbReference type="PROSITE" id="PS01017">
    <property type="entry name" value="STEROL_REDUCT_1"/>
    <property type="match status" value="1"/>
</dbReference>
<evidence type="ECO:0000256" key="8">
    <source>
        <dbReference type="ARBA" id="ARBA00022824"/>
    </source>
</evidence>
<dbReference type="GO" id="GO:0016020">
    <property type="term" value="C:membrane"/>
    <property type="evidence" value="ECO:0007669"/>
    <property type="project" value="InterPro"/>
</dbReference>
<dbReference type="GO" id="GO:0047598">
    <property type="term" value="F:7-dehydrocholesterol reductase activity"/>
    <property type="evidence" value="ECO:0007669"/>
    <property type="project" value="UniProtKB-EC"/>
</dbReference>
<evidence type="ECO:0000256" key="18">
    <source>
        <dbReference type="ARBA" id="ARBA00038851"/>
    </source>
</evidence>
<dbReference type="GO" id="GO:0006695">
    <property type="term" value="P:cholesterol biosynthetic process"/>
    <property type="evidence" value="ECO:0007669"/>
    <property type="project" value="UniProtKB-KW"/>
</dbReference>
<comment type="pathway">
    <text evidence="2">Steroid biosynthesis; cholesterol biosynthesis.</text>
</comment>
<dbReference type="InterPro" id="IPR018083">
    <property type="entry name" value="Sterol_reductase_CS"/>
</dbReference>
<keyword evidence="13" id="KW-0756">Sterol biosynthesis</keyword>
<evidence type="ECO:0000256" key="1">
    <source>
        <dbReference type="ARBA" id="ARBA00004477"/>
    </source>
</evidence>
<dbReference type="GO" id="GO:0016132">
    <property type="term" value="P:brassinosteroid biosynthetic process"/>
    <property type="evidence" value="ECO:0007669"/>
    <property type="project" value="TreeGrafter"/>
</dbReference>
<keyword evidence="8" id="KW-0256">Endoplasmic reticulum</keyword>
<comment type="subcellular location">
    <subcellularLocation>
        <location evidence="1">Endoplasmic reticulum membrane</location>
        <topology evidence="1">Multi-pass membrane protein</topology>
    </subcellularLocation>
</comment>
<dbReference type="Pfam" id="PF01222">
    <property type="entry name" value="ERG4_ERG24"/>
    <property type="match status" value="1"/>
</dbReference>
<evidence type="ECO:0000256" key="21">
    <source>
        <dbReference type="SAM" id="Phobius"/>
    </source>
</evidence>
<evidence type="ECO:0000256" key="6">
    <source>
        <dbReference type="ARBA" id="ARBA00022692"/>
    </source>
</evidence>
<keyword evidence="6 21" id="KW-0812">Transmembrane</keyword>
<gene>
    <name evidence="22" type="primary">dhcr7</name>
    <name evidence="22" type="ORF">WCH_DD19260</name>
</gene>
<feature type="transmembrane region" description="Helical" evidence="21">
    <location>
        <begin position="392"/>
        <end position="413"/>
    </location>
</feature>
<evidence type="ECO:0000256" key="17">
    <source>
        <dbReference type="ARBA" id="ARBA00023221"/>
    </source>
</evidence>
<dbReference type="FunFam" id="1.20.120.1630:FF:000004">
    <property type="entry name" value="7-dehydrocholesterol reductase"/>
    <property type="match status" value="1"/>
</dbReference>
<keyword evidence="17" id="KW-0753">Steroid metabolism</keyword>
<reference evidence="22" key="1">
    <citation type="submission" date="2011-05" db="EMBL/GenBank/DDBJ databases">
        <title>Unity in variety -- the pan-genome of the Chlamydiae.</title>
        <authorList>
            <person name="Collingro A."/>
            <person name="Tischler P."/>
            <person name="Weinmaier T."/>
            <person name="Penz T."/>
            <person name="Heinz E."/>
            <person name="Brunham R.C."/>
            <person name="Read T.D."/>
            <person name="Bavoil P.M."/>
            <person name="Sachse K."/>
            <person name="Kahane S."/>
            <person name="Friedman M.G."/>
            <person name="Rattei T."/>
            <person name="Myers G.S.A."/>
            <person name="Horn M."/>
        </authorList>
    </citation>
    <scope>NUCLEOTIDE SEQUENCE</scope>
    <source>
        <strain evidence="22">2032/99</strain>
    </source>
</reference>
<protein>
    <recommendedName>
        <fullName evidence="19">7-dehydrocholesterol reductase</fullName>
        <ecNumber evidence="18">1.3.1.21</ecNumber>
    </recommendedName>
    <alternativeName>
        <fullName evidence="20">Sterol Delta(7)-reductase</fullName>
    </alternativeName>
</protein>
<keyword evidence="16" id="KW-1207">Sterol metabolism</keyword>
<name>F8LEJ4_9BACT</name>
<evidence type="ECO:0000256" key="7">
    <source>
        <dbReference type="ARBA" id="ARBA00022778"/>
    </source>
</evidence>
<accession>F8LEJ4</accession>
<evidence type="ECO:0000256" key="15">
    <source>
        <dbReference type="ARBA" id="ARBA00023136"/>
    </source>
</evidence>
<feature type="transmembrane region" description="Helical" evidence="21">
    <location>
        <begin position="313"/>
        <end position="331"/>
    </location>
</feature>
<keyword evidence="5" id="KW-0153">Cholesterol metabolism</keyword>
<evidence type="ECO:0000256" key="4">
    <source>
        <dbReference type="ARBA" id="ARBA00022516"/>
    </source>
</evidence>
<evidence type="ECO:0000256" key="3">
    <source>
        <dbReference type="ARBA" id="ARBA00005402"/>
    </source>
</evidence>
<keyword evidence="7" id="KW-0152">Cholesterol biosynthesis</keyword>
<evidence type="ECO:0000256" key="10">
    <source>
        <dbReference type="ARBA" id="ARBA00022955"/>
    </source>
</evidence>
<keyword evidence="15 21" id="KW-0472">Membrane</keyword>
<dbReference type="InterPro" id="IPR001171">
    <property type="entry name" value="ERG24_DHCR-like"/>
</dbReference>
<feature type="transmembrane region" description="Helical" evidence="21">
    <location>
        <begin position="75"/>
        <end position="95"/>
    </location>
</feature>
<feature type="transmembrane region" description="Helical" evidence="21">
    <location>
        <begin position="20"/>
        <end position="45"/>
    </location>
</feature>
<comment type="similarity">
    <text evidence="3">Belongs to the ERG4/ERG24 family.</text>
</comment>
<keyword evidence="10" id="KW-0752">Steroid biosynthesis</keyword>
<feature type="transmembrane region" description="Helical" evidence="21">
    <location>
        <begin position="161"/>
        <end position="181"/>
    </location>
</feature>
<dbReference type="EC" id="1.3.1.21" evidence="18"/>
<evidence type="ECO:0000256" key="12">
    <source>
        <dbReference type="ARBA" id="ARBA00023002"/>
    </source>
</evidence>
<evidence type="ECO:0000256" key="13">
    <source>
        <dbReference type="ARBA" id="ARBA00023011"/>
    </source>
</evidence>
<keyword evidence="11 21" id="KW-1133">Transmembrane helix</keyword>
<dbReference type="PANTHER" id="PTHR21257">
    <property type="entry name" value="DELTA(14)-STEROL REDUCTASE"/>
    <property type="match status" value="1"/>
</dbReference>
<evidence type="ECO:0000256" key="2">
    <source>
        <dbReference type="ARBA" id="ARBA00004770"/>
    </source>
</evidence>
<evidence type="ECO:0000256" key="16">
    <source>
        <dbReference type="ARBA" id="ARBA00023166"/>
    </source>
</evidence>
<dbReference type="Gene3D" id="1.20.120.1630">
    <property type="match status" value="1"/>
</dbReference>
<keyword evidence="9" id="KW-0521">NADP</keyword>
<sequence>MAATNTNAQTRNWGRAWETTWLSLFSTIALLATAPMMVLYCYIACVHFRGSLIEPAYALASGAVSLGSLLPSFEIGIFALYLGWFAFQLLLYLGLPDLLHRILPRYRGGRQEGAVTPAGKQLVYQINGLQAWLISHLFFGIGAYVLGWFSPSIIAENWGGFLIVTNVMGYLTAIFVYVKAYRFPSNAEDRKFSGNPLYDFFMGIEFNPRIGKFDFKLFFNGRPGIIAWTLINWSFAAKQYADLGYLPNSMLLVNVLQAIYVLDFFWHETWYLKTIDICHDHFGWMLSWGDLVWLPYMYTLQGLYLLYHPVDLSTGFALFVLTLGVVGYAIFRSANHQKDHFRRVQGKEPIWGKMPEFISCQYTAADGSLHHTKLLLSGWWGRARHMNYTGDLMLSLAYCLACGFSHLLPYFYFVYMTILLVNRCYRDEHRCEHKYGDAWREYCRRVPYRLIPGIY</sequence>
<dbReference type="PANTHER" id="PTHR21257:SF38">
    <property type="entry name" value="7-DEHYDROCHOLESTEROL REDUCTASE"/>
    <property type="match status" value="1"/>
</dbReference>
<feature type="transmembrane region" description="Helical" evidence="21">
    <location>
        <begin position="248"/>
        <end position="266"/>
    </location>
</feature>
<dbReference type="EMBL" id="FR872659">
    <property type="protein sequence ID" value="CCB91912.1"/>
    <property type="molecule type" value="Genomic_DNA"/>
</dbReference>
<evidence type="ECO:0000256" key="11">
    <source>
        <dbReference type="ARBA" id="ARBA00022989"/>
    </source>
</evidence>
<feature type="transmembrane region" description="Helical" evidence="21">
    <location>
        <begin position="129"/>
        <end position="149"/>
    </location>
</feature>
<evidence type="ECO:0000256" key="14">
    <source>
        <dbReference type="ARBA" id="ARBA00023098"/>
    </source>
</evidence>
<keyword evidence="4" id="KW-0444">Lipid biosynthesis</keyword>
<keyword evidence="14" id="KW-0443">Lipid metabolism</keyword>
<evidence type="ECO:0000256" key="5">
    <source>
        <dbReference type="ARBA" id="ARBA00022548"/>
    </source>
</evidence>
<evidence type="ECO:0000313" key="22">
    <source>
        <dbReference type="EMBL" id="CCB91912.1"/>
    </source>
</evidence>
<organism evidence="22">
    <name type="scientific">Waddlia chondrophila 2032/99</name>
    <dbReference type="NCBI Taxonomy" id="765953"/>
    <lineage>
        <taxon>Bacteria</taxon>
        <taxon>Pseudomonadati</taxon>
        <taxon>Chlamydiota</taxon>
        <taxon>Chlamydiia</taxon>
        <taxon>Parachlamydiales</taxon>
        <taxon>Waddliaceae</taxon>
        <taxon>Waddlia</taxon>
    </lineage>
</organism>
<dbReference type="AlphaFoldDB" id="F8LEJ4"/>
<evidence type="ECO:0000256" key="20">
    <source>
        <dbReference type="ARBA" id="ARBA00042688"/>
    </source>
</evidence>
<evidence type="ECO:0000256" key="9">
    <source>
        <dbReference type="ARBA" id="ARBA00022857"/>
    </source>
</evidence>